<dbReference type="AlphaFoldDB" id="A0A365XVT8"/>
<sequence>MGAWGTRNFENDGSQDWIFDVIDSKDGGLVTDTLARIINNTETLEIADCEEGLAAAELVAALVGRPSEDFPEDPLDKLDILNLIATKALRNQAVTAVNKILSASEMKNFWGESGDLQSWEAVQASLVKRLEL</sequence>
<dbReference type="EMBL" id="QFFJ01000002">
    <property type="protein sequence ID" value="RBL89695.1"/>
    <property type="molecule type" value="Genomic_DNA"/>
</dbReference>
<comment type="caution">
    <text evidence="1">The sequence shown here is derived from an EMBL/GenBank/DDBJ whole genome shotgun (WGS) entry which is preliminary data.</text>
</comment>
<dbReference type="Proteomes" id="UP000253410">
    <property type="component" value="Unassembled WGS sequence"/>
</dbReference>
<organism evidence="1 2">
    <name type="scientific">Chitinophaga flava</name>
    <dbReference type="NCBI Taxonomy" id="2259036"/>
    <lineage>
        <taxon>Bacteria</taxon>
        <taxon>Pseudomonadati</taxon>
        <taxon>Bacteroidota</taxon>
        <taxon>Chitinophagia</taxon>
        <taxon>Chitinophagales</taxon>
        <taxon>Chitinophagaceae</taxon>
        <taxon>Chitinophaga</taxon>
    </lineage>
</organism>
<dbReference type="OrthoDB" id="191350at2"/>
<evidence type="ECO:0008006" key="3">
    <source>
        <dbReference type="Google" id="ProtNLM"/>
    </source>
</evidence>
<proteinExistence type="predicted"/>
<dbReference type="InterPro" id="IPR025355">
    <property type="entry name" value="DUF4259"/>
</dbReference>
<dbReference type="RefSeq" id="WP_113618442.1">
    <property type="nucleotide sequence ID" value="NZ_QFFJ01000002.1"/>
</dbReference>
<name>A0A365XVT8_9BACT</name>
<evidence type="ECO:0000313" key="1">
    <source>
        <dbReference type="EMBL" id="RBL89695.1"/>
    </source>
</evidence>
<reference evidence="1 2" key="1">
    <citation type="submission" date="2018-05" db="EMBL/GenBank/DDBJ databases">
        <title>Chitinophaga sp. K3CV102501T nov., isolated from isolated from a monsoon evergreen broad-leaved forest soil.</title>
        <authorList>
            <person name="Lv Y."/>
        </authorList>
    </citation>
    <scope>NUCLEOTIDE SEQUENCE [LARGE SCALE GENOMIC DNA]</scope>
    <source>
        <strain evidence="1 2">GDMCC 1.1325</strain>
    </source>
</reference>
<evidence type="ECO:0000313" key="2">
    <source>
        <dbReference type="Proteomes" id="UP000253410"/>
    </source>
</evidence>
<accession>A0A365XVT8</accession>
<gene>
    <name evidence="1" type="ORF">DF182_24675</name>
</gene>
<protein>
    <recommendedName>
        <fullName evidence="3">DUF4259 domain-containing protein</fullName>
    </recommendedName>
</protein>
<dbReference type="Pfam" id="PF14078">
    <property type="entry name" value="DUF4259"/>
    <property type="match status" value="1"/>
</dbReference>
<keyword evidence="2" id="KW-1185">Reference proteome</keyword>